<feature type="compositionally biased region" description="Polar residues" evidence="1">
    <location>
        <begin position="9"/>
        <end position="24"/>
    </location>
</feature>
<evidence type="ECO:0000313" key="3">
    <source>
        <dbReference type="Proteomes" id="UP001412067"/>
    </source>
</evidence>
<keyword evidence="3" id="KW-1185">Reference proteome</keyword>
<comment type="caution">
    <text evidence="2">The sequence shown here is derived from an EMBL/GenBank/DDBJ whole genome shotgun (WGS) entry which is preliminary data.</text>
</comment>
<gene>
    <name evidence="2" type="ORF">KSP40_PGU020168</name>
</gene>
<feature type="region of interest" description="Disordered" evidence="1">
    <location>
        <begin position="1"/>
        <end position="24"/>
    </location>
</feature>
<proteinExistence type="predicted"/>
<evidence type="ECO:0000313" key="2">
    <source>
        <dbReference type="EMBL" id="KAK8964733.1"/>
    </source>
</evidence>
<protein>
    <submittedName>
        <fullName evidence="2">Uncharacterized protein</fullName>
    </submittedName>
</protein>
<sequence>MHPDIVSPPTKNSSHPLQPTSTLSHTLQPRTLSHLLQLVVALLHLLHRATISPYKHPPTYYRRCAPAFIAALWRRPRPSDTLRIKIKMSGALDFLLHAKFH</sequence>
<organism evidence="2 3">
    <name type="scientific">Platanthera guangdongensis</name>
    <dbReference type="NCBI Taxonomy" id="2320717"/>
    <lineage>
        <taxon>Eukaryota</taxon>
        <taxon>Viridiplantae</taxon>
        <taxon>Streptophyta</taxon>
        <taxon>Embryophyta</taxon>
        <taxon>Tracheophyta</taxon>
        <taxon>Spermatophyta</taxon>
        <taxon>Magnoliopsida</taxon>
        <taxon>Liliopsida</taxon>
        <taxon>Asparagales</taxon>
        <taxon>Orchidaceae</taxon>
        <taxon>Orchidoideae</taxon>
        <taxon>Orchideae</taxon>
        <taxon>Orchidinae</taxon>
        <taxon>Platanthera</taxon>
    </lineage>
</organism>
<evidence type="ECO:0000256" key="1">
    <source>
        <dbReference type="SAM" id="MobiDB-lite"/>
    </source>
</evidence>
<name>A0ABR2MP37_9ASPA</name>
<dbReference type="EMBL" id="JBBWWR010000006">
    <property type="protein sequence ID" value="KAK8964733.1"/>
    <property type="molecule type" value="Genomic_DNA"/>
</dbReference>
<reference evidence="2 3" key="1">
    <citation type="journal article" date="2022" name="Nat. Plants">
        <title>Genomes of leafy and leafless Platanthera orchids illuminate the evolution of mycoheterotrophy.</title>
        <authorList>
            <person name="Li M.H."/>
            <person name="Liu K.W."/>
            <person name="Li Z."/>
            <person name="Lu H.C."/>
            <person name="Ye Q.L."/>
            <person name="Zhang D."/>
            <person name="Wang J.Y."/>
            <person name="Li Y.F."/>
            <person name="Zhong Z.M."/>
            <person name="Liu X."/>
            <person name="Yu X."/>
            <person name="Liu D.K."/>
            <person name="Tu X.D."/>
            <person name="Liu B."/>
            <person name="Hao Y."/>
            <person name="Liao X.Y."/>
            <person name="Jiang Y.T."/>
            <person name="Sun W.H."/>
            <person name="Chen J."/>
            <person name="Chen Y.Q."/>
            <person name="Ai Y."/>
            <person name="Zhai J.W."/>
            <person name="Wu S.S."/>
            <person name="Zhou Z."/>
            <person name="Hsiao Y.Y."/>
            <person name="Wu W.L."/>
            <person name="Chen Y.Y."/>
            <person name="Lin Y.F."/>
            <person name="Hsu J.L."/>
            <person name="Li C.Y."/>
            <person name="Wang Z.W."/>
            <person name="Zhao X."/>
            <person name="Zhong W.Y."/>
            <person name="Ma X.K."/>
            <person name="Ma L."/>
            <person name="Huang J."/>
            <person name="Chen G.Z."/>
            <person name="Huang M.Z."/>
            <person name="Huang L."/>
            <person name="Peng D.H."/>
            <person name="Luo Y.B."/>
            <person name="Zou S.Q."/>
            <person name="Chen S.P."/>
            <person name="Lan S."/>
            <person name="Tsai W.C."/>
            <person name="Van de Peer Y."/>
            <person name="Liu Z.J."/>
        </authorList>
    </citation>
    <scope>NUCLEOTIDE SEQUENCE [LARGE SCALE GENOMIC DNA]</scope>
    <source>
        <strain evidence="2">Lor288</strain>
    </source>
</reference>
<dbReference type="Proteomes" id="UP001412067">
    <property type="component" value="Unassembled WGS sequence"/>
</dbReference>
<accession>A0ABR2MP37</accession>